<evidence type="ECO:0000313" key="2">
    <source>
        <dbReference type="Proteomes" id="UP001318860"/>
    </source>
</evidence>
<accession>A0ABR0X908</accession>
<dbReference type="EMBL" id="JABTTQ020000005">
    <property type="protein sequence ID" value="KAK6154875.1"/>
    <property type="molecule type" value="Genomic_DNA"/>
</dbReference>
<name>A0ABR0X908_REHGL</name>
<sequence>MKTKSTAGCLKENYGLHVCRKSSMISKSPLSRVRVAQNAEIETNTQSSQDVSLSDEVYAQDLGGVEGDHDELSNKPDLLRKQESPVTDSAIVGRRENLDMPQLDSEDSDDGSCSSCEFQACNVSDFYISDMIFSGPLIGTNSVLDNKADTMFLPDPKCGESSLLCDMNEEYMVLFFLENTLNTGHDHDCRPSEETIINADNSSLYMTIHQLRSYNQVSHVDMYPESDYECFDPQMYIRNLPNQPDMAFNLLPSSMANEKQNTKQITLVLDLDGKYVVPRYLVIA</sequence>
<protein>
    <submittedName>
        <fullName evidence="1">Uncharacterized protein</fullName>
    </submittedName>
</protein>
<reference evidence="1 2" key="1">
    <citation type="journal article" date="2021" name="Comput. Struct. Biotechnol. J.">
        <title>De novo genome assembly of the potent medicinal plant Rehmannia glutinosa using nanopore technology.</title>
        <authorList>
            <person name="Ma L."/>
            <person name="Dong C."/>
            <person name="Song C."/>
            <person name="Wang X."/>
            <person name="Zheng X."/>
            <person name="Niu Y."/>
            <person name="Chen S."/>
            <person name="Feng W."/>
        </authorList>
    </citation>
    <scope>NUCLEOTIDE SEQUENCE [LARGE SCALE GENOMIC DNA]</scope>
    <source>
        <strain evidence="1">DH-2019</strain>
    </source>
</reference>
<dbReference type="Proteomes" id="UP001318860">
    <property type="component" value="Unassembled WGS sequence"/>
</dbReference>
<proteinExistence type="predicted"/>
<evidence type="ECO:0000313" key="1">
    <source>
        <dbReference type="EMBL" id="KAK6154875.1"/>
    </source>
</evidence>
<keyword evidence="2" id="KW-1185">Reference proteome</keyword>
<comment type="caution">
    <text evidence="1">The sequence shown here is derived from an EMBL/GenBank/DDBJ whole genome shotgun (WGS) entry which is preliminary data.</text>
</comment>
<gene>
    <name evidence="1" type="ORF">DH2020_009123</name>
</gene>
<organism evidence="1 2">
    <name type="scientific">Rehmannia glutinosa</name>
    <name type="common">Chinese foxglove</name>
    <dbReference type="NCBI Taxonomy" id="99300"/>
    <lineage>
        <taxon>Eukaryota</taxon>
        <taxon>Viridiplantae</taxon>
        <taxon>Streptophyta</taxon>
        <taxon>Embryophyta</taxon>
        <taxon>Tracheophyta</taxon>
        <taxon>Spermatophyta</taxon>
        <taxon>Magnoliopsida</taxon>
        <taxon>eudicotyledons</taxon>
        <taxon>Gunneridae</taxon>
        <taxon>Pentapetalae</taxon>
        <taxon>asterids</taxon>
        <taxon>lamiids</taxon>
        <taxon>Lamiales</taxon>
        <taxon>Orobanchaceae</taxon>
        <taxon>Rehmannieae</taxon>
        <taxon>Rehmannia</taxon>
    </lineage>
</organism>